<comment type="caution">
    <text evidence="3">The sequence shown here is derived from an EMBL/GenBank/DDBJ whole genome shotgun (WGS) entry which is preliminary data.</text>
</comment>
<feature type="domain" description="UspA" evidence="2">
    <location>
        <begin position="149"/>
        <end position="282"/>
    </location>
</feature>
<gene>
    <name evidence="3" type="ORF">HNP84_005508</name>
</gene>
<dbReference type="PANTHER" id="PTHR46553">
    <property type="entry name" value="ADENINE NUCLEOTIDE ALPHA HYDROLASES-LIKE SUPERFAMILY PROTEIN"/>
    <property type="match status" value="1"/>
</dbReference>
<evidence type="ECO:0000313" key="3">
    <source>
        <dbReference type="EMBL" id="MBB5135764.1"/>
    </source>
</evidence>
<protein>
    <submittedName>
        <fullName evidence="3">Nucleotide-binding universal stress UspA family protein</fullName>
    </submittedName>
</protein>
<evidence type="ECO:0000313" key="4">
    <source>
        <dbReference type="Proteomes" id="UP000578449"/>
    </source>
</evidence>
<dbReference type="PRINTS" id="PR01438">
    <property type="entry name" value="UNVRSLSTRESS"/>
</dbReference>
<dbReference type="Gene3D" id="3.40.50.620">
    <property type="entry name" value="HUPs"/>
    <property type="match status" value="2"/>
</dbReference>
<dbReference type="Proteomes" id="UP000578449">
    <property type="component" value="Unassembled WGS sequence"/>
</dbReference>
<name>A0A840P399_9ACTN</name>
<reference evidence="3 4" key="1">
    <citation type="submission" date="2020-08" db="EMBL/GenBank/DDBJ databases">
        <title>Genomic Encyclopedia of Type Strains, Phase IV (KMG-IV): sequencing the most valuable type-strain genomes for metagenomic binning, comparative biology and taxonomic classification.</title>
        <authorList>
            <person name="Goeker M."/>
        </authorList>
    </citation>
    <scope>NUCLEOTIDE SEQUENCE [LARGE SCALE GENOMIC DNA]</scope>
    <source>
        <strain evidence="3 4">DSM 45615</strain>
    </source>
</reference>
<evidence type="ECO:0000259" key="2">
    <source>
        <dbReference type="Pfam" id="PF00582"/>
    </source>
</evidence>
<dbReference type="AlphaFoldDB" id="A0A840P399"/>
<dbReference type="InterPro" id="IPR006015">
    <property type="entry name" value="Universal_stress_UspA"/>
</dbReference>
<evidence type="ECO:0000256" key="1">
    <source>
        <dbReference type="ARBA" id="ARBA00008791"/>
    </source>
</evidence>
<comment type="similarity">
    <text evidence="1">Belongs to the universal stress protein A family.</text>
</comment>
<dbReference type="InterPro" id="IPR014729">
    <property type="entry name" value="Rossmann-like_a/b/a_fold"/>
</dbReference>
<dbReference type="InterPro" id="IPR006016">
    <property type="entry name" value="UspA"/>
</dbReference>
<keyword evidence="4" id="KW-1185">Reference proteome</keyword>
<dbReference type="Pfam" id="PF00582">
    <property type="entry name" value="Usp"/>
    <property type="match status" value="2"/>
</dbReference>
<feature type="domain" description="UspA" evidence="2">
    <location>
        <begin position="4"/>
        <end position="139"/>
    </location>
</feature>
<sequence>MPGEIVVGVDGSAPSRAALEWAADDALRMHAPLLVLHAVERWPYQIAKFPSEGSIDALTRAAQRILADALAVVHSRQPDVEVTGEIVEAPPAPALRERAGGAVEIVVGSRGLGGFSGALLGSVSVHVAGHVHRPVVVVRPGRERVFGEVVAGIDDSEECEPALAYAFEQAALRGAGLRAIYAWQLPVHAYAPEAGYDLDEIRAAHHKVAADRIAAYRDRYPQVDVVEDVRCAHPVDALTQASERADLVVVGSHGRGGLGSVLLGSVSRGVLHHAHGAVAVVRA</sequence>
<dbReference type="PANTHER" id="PTHR46553:SF3">
    <property type="entry name" value="ADENINE NUCLEOTIDE ALPHA HYDROLASES-LIKE SUPERFAMILY PROTEIN"/>
    <property type="match status" value="1"/>
</dbReference>
<dbReference type="SUPFAM" id="SSF52402">
    <property type="entry name" value="Adenine nucleotide alpha hydrolases-like"/>
    <property type="match status" value="2"/>
</dbReference>
<organism evidence="3 4">
    <name type="scientific">Thermocatellispora tengchongensis</name>
    <dbReference type="NCBI Taxonomy" id="1073253"/>
    <lineage>
        <taxon>Bacteria</taxon>
        <taxon>Bacillati</taxon>
        <taxon>Actinomycetota</taxon>
        <taxon>Actinomycetes</taxon>
        <taxon>Streptosporangiales</taxon>
        <taxon>Streptosporangiaceae</taxon>
        <taxon>Thermocatellispora</taxon>
    </lineage>
</organism>
<dbReference type="RefSeq" id="WP_185052700.1">
    <property type="nucleotide sequence ID" value="NZ_BAABIX010000037.1"/>
</dbReference>
<dbReference type="EMBL" id="JACHGN010000012">
    <property type="protein sequence ID" value="MBB5135764.1"/>
    <property type="molecule type" value="Genomic_DNA"/>
</dbReference>
<proteinExistence type="inferred from homology"/>
<accession>A0A840P399</accession>